<evidence type="ECO:0000256" key="1">
    <source>
        <dbReference type="SAM" id="Phobius"/>
    </source>
</evidence>
<keyword evidence="1" id="KW-0812">Transmembrane</keyword>
<sequence length="273" mass="31075">MERSTIPFPSQSLFKGKSPAIFLGCLTLFIGMAIFQDYLFSRLNNTGFYISESLLYNSLWAFILPFALVEGYFLKQLYTKNRSAFFLIAVGFGAVFSLTHLLVFAGYFVTISHFLYSPTHHFSPIFNTAISNQLAFLFLIYATIPFIYRAFLKTKAQSFKPIAANYPEKINIRLGTKITALPTATIQFITTDKPYLAIYTADQMYLSDLSLKAFEALLKPGLFLRVHRSSIVNADCIKTLKSRQNGDYDAALKNGKTVRLSRHFRSTWQQLLH</sequence>
<feature type="domain" description="HTH LytTR-type" evidence="2">
    <location>
        <begin position="170"/>
        <end position="273"/>
    </location>
</feature>
<organism evidence="3 4">
    <name type="scientific">Cyclobacterium amurskyense</name>
    <dbReference type="NCBI Taxonomy" id="320787"/>
    <lineage>
        <taxon>Bacteria</taxon>
        <taxon>Pseudomonadati</taxon>
        <taxon>Bacteroidota</taxon>
        <taxon>Cytophagia</taxon>
        <taxon>Cytophagales</taxon>
        <taxon>Cyclobacteriaceae</taxon>
        <taxon>Cyclobacterium</taxon>
    </lineage>
</organism>
<dbReference type="GO" id="GO:0003677">
    <property type="term" value="F:DNA binding"/>
    <property type="evidence" value="ECO:0007669"/>
    <property type="project" value="InterPro"/>
</dbReference>
<dbReference type="RefSeq" id="WP_048643028.1">
    <property type="nucleotide sequence ID" value="NZ_CP012040.1"/>
</dbReference>
<dbReference type="Gene3D" id="2.40.50.1020">
    <property type="entry name" value="LytTr DNA-binding domain"/>
    <property type="match status" value="1"/>
</dbReference>
<keyword evidence="4" id="KW-1185">Reference proteome</keyword>
<dbReference type="Pfam" id="PF04397">
    <property type="entry name" value="LytTR"/>
    <property type="match status" value="1"/>
</dbReference>
<feature type="transmembrane region" description="Helical" evidence="1">
    <location>
        <begin position="129"/>
        <end position="151"/>
    </location>
</feature>
<dbReference type="InterPro" id="IPR046947">
    <property type="entry name" value="LytR-like"/>
</dbReference>
<dbReference type="KEGG" id="camu:CA2015_3466"/>
<dbReference type="STRING" id="320787.CA2015_3466"/>
<dbReference type="AlphaFoldDB" id="A0A0H4PIU0"/>
<evidence type="ECO:0000313" key="4">
    <source>
        <dbReference type="Proteomes" id="UP000036520"/>
    </source>
</evidence>
<dbReference type="PROSITE" id="PS50930">
    <property type="entry name" value="HTH_LYTTR"/>
    <property type="match status" value="1"/>
</dbReference>
<reference evidence="3 4" key="1">
    <citation type="submission" date="2015-07" db="EMBL/GenBank/DDBJ databases">
        <authorList>
            <person name="Kim K.M."/>
        </authorList>
    </citation>
    <scope>NUCLEOTIDE SEQUENCE [LARGE SCALE GENOMIC DNA]</scope>
    <source>
        <strain evidence="3 4">KCTC 12363</strain>
    </source>
</reference>
<dbReference type="OrthoDB" id="1116942at2"/>
<keyword evidence="1" id="KW-0472">Membrane</keyword>
<dbReference type="PANTHER" id="PTHR37299:SF1">
    <property type="entry name" value="STAGE 0 SPORULATION PROTEIN A HOMOLOG"/>
    <property type="match status" value="1"/>
</dbReference>
<dbReference type="Proteomes" id="UP000036520">
    <property type="component" value="Chromosome"/>
</dbReference>
<dbReference type="PANTHER" id="PTHR37299">
    <property type="entry name" value="TRANSCRIPTIONAL REGULATOR-RELATED"/>
    <property type="match status" value="1"/>
</dbReference>
<gene>
    <name evidence="3" type="ORF">CA2015_3466</name>
</gene>
<evidence type="ECO:0000259" key="2">
    <source>
        <dbReference type="PROSITE" id="PS50930"/>
    </source>
</evidence>
<dbReference type="GO" id="GO:0000156">
    <property type="term" value="F:phosphorelay response regulator activity"/>
    <property type="evidence" value="ECO:0007669"/>
    <property type="project" value="InterPro"/>
</dbReference>
<accession>A0A0H4PIU0</accession>
<dbReference type="EMBL" id="CP012040">
    <property type="protein sequence ID" value="AKP52853.1"/>
    <property type="molecule type" value="Genomic_DNA"/>
</dbReference>
<dbReference type="InterPro" id="IPR007492">
    <property type="entry name" value="LytTR_DNA-bd_dom"/>
</dbReference>
<feature type="transmembrane region" description="Helical" evidence="1">
    <location>
        <begin position="20"/>
        <end position="41"/>
    </location>
</feature>
<proteinExistence type="predicted"/>
<name>A0A0H4PIU0_9BACT</name>
<feature type="transmembrane region" description="Helical" evidence="1">
    <location>
        <begin position="85"/>
        <end position="109"/>
    </location>
</feature>
<protein>
    <recommendedName>
        <fullName evidence="2">HTH LytTR-type domain-containing protein</fullName>
    </recommendedName>
</protein>
<evidence type="ECO:0000313" key="3">
    <source>
        <dbReference type="EMBL" id="AKP52853.1"/>
    </source>
</evidence>
<feature type="transmembrane region" description="Helical" evidence="1">
    <location>
        <begin position="53"/>
        <end position="73"/>
    </location>
</feature>
<keyword evidence="1" id="KW-1133">Transmembrane helix</keyword>
<dbReference type="SMART" id="SM00850">
    <property type="entry name" value="LytTR"/>
    <property type="match status" value="1"/>
</dbReference>